<dbReference type="InterPro" id="IPR002048">
    <property type="entry name" value="EF_hand_dom"/>
</dbReference>
<keyword evidence="3" id="KW-0106">Calcium</keyword>
<dbReference type="GO" id="GO:0005509">
    <property type="term" value="F:calcium ion binding"/>
    <property type="evidence" value="ECO:0007669"/>
    <property type="project" value="InterPro"/>
</dbReference>
<evidence type="ECO:0000259" key="4">
    <source>
        <dbReference type="PROSITE" id="PS50222"/>
    </source>
</evidence>
<name>A0AAV6TUS3_9ARAC</name>
<keyword evidence="1" id="KW-0732">Signal</keyword>
<dbReference type="EMBL" id="JAFNEN010001023">
    <property type="protein sequence ID" value="KAG8175356.1"/>
    <property type="molecule type" value="Genomic_DNA"/>
</dbReference>
<keyword evidence="2" id="KW-0677">Repeat</keyword>
<dbReference type="Gene3D" id="1.10.238.10">
    <property type="entry name" value="EF-hand"/>
    <property type="match status" value="1"/>
</dbReference>
<dbReference type="PROSITE" id="PS50222">
    <property type="entry name" value="EF_HAND_2"/>
    <property type="match status" value="1"/>
</dbReference>
<feature type="domain" description="EF-hand" evidence="4">
    <location>
        <begin position="8"/>
        <end position="43"/>
    </location>
</feature>
<comment type="caution">
    <text evidence="5">The sequence shown here is derived from an EMBL/GenBank/DDBJ whole genome shotgun (WGS) entry which is preliminary data.</text>
</comment>
<dbReference type="Proteomes" id="UP000827092">
    <property type="component" value="Unassembled WGS sequence"/>
</dbReference>
<dbReference type="InterPro" id="IPR018247">
    <property type="entry name" value="EF_Hand_1_Ca_BS"/>
</dbReference>
<organism evidence="5 6">
    <name type="scientific">Oedothorax gibbosus</name>
    <dbReference type="NCBI Taxonomy" id="931172"/>
    <lineage>
        <taxon>Eukaryota</taxon>
        <taxon>Metazoa</taxon>
        <taxon>Ecdysozoa</taxon>
        <taxon>Arthropoda</taxon>
        <taxon>Chelicerata</taxon>
        <taxon>Arachnida</taxon>
        <taxon>Araneae</taxon>
        <taxon>Araneomorphae</taxon>
        <taxon>Entelegynae</taxon>
        <taxon>Araneoidea</taxon>
        <taxon>Linyphiidae</taxon>
        <taxon>Erigoninae</taxon>
        <taxon>Oedothorax</taxon>
    </lineage>
</organism>
<evidence type="ECO:0000256" key="1">
    <source>
        <dbReference type="ARBA" id="ARBA00022729"/>
    </source>
</evidence>
<proteinExistence type="predicted"/>
<dbReference type="InterPro" id="IPR011992">
    <property type="entry name" value="EF-hand-dom_pair"/>
</dbReference>
<evidence type="ECO:0000313" key="5">
    <source>
        <dbReference type="EMBL" id="KAG8175356.1"/>
    </source>
</evidence>
<sequence>MVDVDKLSIQEILFRYFRIHDTNSDNRLDGIEVIQAMLHYHDEGGSTSPPDYVFRDDELEMFVDPIFQQGDANKDGFLDYTEFMTLQVGGSAV</sequence>
<gene>
    <name evidence="5" type="ORF">JTE90_018037</name>
</gene>
<dbReference type="InterPro" id="IPR052110">
    <property type="entry name" value="MCFD2-like"/>
</dbReference>
<evidence type="ECO:0000256" key="2">
    <source>
        <dbReference type="ARBA" id="ARBA00022737"/>
    </source>
</evidence>
<evidence type="ECO:0000256" key="3">
    <source>
        <dbReference type="ARBA" id="ARBA00022837"/>
    </source>
</evidence>
<evidence type="ECO:0000313" key="6">
    <source>
        <dbReference type="Proteomes" id="UP000827092"/>
    </source>
</evidence>
<dbReference type="SUPFAM" id="SSF47473">
    <property type="entry name" value="EF-hand"/>
    <property type="match status" value="1"/>
</dbReference>
<dbReference type="PANTHER" id="PTHR23104">
    <property type="entry name" value="MULTIPLE COAGULATION FACTOR DEFICIENCY PROTEIN 2 NEURAL STEM CELL DERIVED NEURONAL SURVIVAL PROTEIN"/>
    <property type="match status" value="1"/>
</dbReference>
<dbReference type="Pfam" id="PF13499">
    <property type="entry name" value="EF-hand_7"/>
    <property type="match status" value="1"/>
</dbReference>
<dbReference type="PROSITE" id="PS00018">
    <property type="entry name" value="EF_HAND_1"/>
    <property type="match status" value="2"/>
</dbReference>
<dbReference type="AlphaFoldDB" id="A0AAV6TUS3"/>
<reference evidence="5 6" key="1">
    <citation type="journal article" date="2022" name="Nat. Ecol. Evol.">
        <title>A masculinizing supergene underlies an exaggerated male reproductive morph in a spider.</title>
        <authorList>
            <person name="Hendrickx F."/>
            <person name="De Corte Z."/>
            <person name="Sonet G."/>
            <person name="Van Belleghem S.M."/>
            <person name="Kostlbacher S."/>
            <person name="Vangestel C."/>
        </authorList>
    </citation>
    <scope>NUCLEOTIDE SEQUENCE [LARGE SCALE GENOMIC DNA]</scope>
    <source>
        <strain evidence="5">W744_W776</strain>
    </source>
</reference>
<accession>A0AAV6TUS3</accession>
<protein>
    <recommendedName>
        <fullName evidence="4">EF-hand domain-containing protein</fullName>
    </recommendedName>
</protein>
<dbReference type="PANTHER" id="PTHR23104:SF17">
    <property type="entry name" value="EF-HAND DOMAIN-CONTAINING PROTEIN"/>
    <property type="match status" value="1"/>
</dbReference>
<keyword evidence="6" id="KW-1185">Reference proteome</keyword>